<dbReference type="GO" id="GO:0005886">
    <property type="term" value="C:plasma membrane"/>
    <property type="evidence" value="ECO:0007669"/>
    <property type="project" value="TreeGrafter"/>
</dbReference>
<dbReference type="SUPFAM" id="SSF51735">
    <property type="entry name" value="NAD(P)-binding Rossmann-fold domains"/>
    <property type="match status" value="1"/>
</dbReference>
<accession>A0A7W8MFP0</accession>
<dbReference type="PANTHER" id="PTHR10160">
    <property type="entry name" value="NAD(P) TRANSHYDROGENASE"/>
    <property type="match status" value="1"/>
</dbReference>
<keyword evidence="7" id="KW-0520">NAD</keyword>
<comment type="function">
    <text evidence="1">The transhydrogenation between NADH and NADP is coupled to respiration and ATP hydrolysis and functions as a proton pump across the membrane.</text>
</comment>
<feature type="domain" description="Alanine dehydrogenase/pyridine nucleotide transhydrogenase NAD(H)-binding" evidence="12">
    <location>
        <begin position="150"/>
        <end position="317"/>
    </location>
</feature>
<evidence type="ECO:0000256" key="5">
    <source>
        <dbReference type="ARBA" id="ARBA00022857"/>
    </source>
</evidence>
<evidence type="ECO:0000256" key="1">
    <source>
        <dbReference type="ARBA" id="ARBA00003943"/>
    </source>
</evidence>
<keyword evidence="14" id="KW-0560">Oxidoreductase</keyword>
<dbReference type="GO" id="GO:0006740">
    <property type="term" value="P:NADPH regeneration"/>
    <property type="evidence" value="ECO:0007669"/>
    <property type="project" value="TreeGrafter"/>
</dbReference>
<dbReference type="Pfam" id="PF05222">
    <property type="entry name" value="AlaDh_PNT_N"/>
    <property type="match status" value="1"/>
</dbReference>
<dbReference type="RefSeq" id="WP_183252643.1">
    <property type="nucleotide sequence ID" value="NZ_BAAAFF010000004.1"/>
</dbReference>
<proteinExistence type="inferred from homology"/>
<name>A0A7W8MFP0_9CAUL</name>
<dbReference type="FunFam" id="3.40.50.720:FF:000188">
    <property type="entry name" value="NAD(P) transhydrogenase alpha subunit 1"/>
    <property type="match status" value="1"/>
</dbReference>
<sequence>MAVAIAVTRERRDGETRCAVTPETVKKLTALGATVTVETGTGIGSSIPDADYADAGAAVAKDLKAVLAGADILLKVRGPTAQETSALKPGAVVVALLDAWRDKETVAALSGQGVTAFAMEFVPRITRAQVMDALSSQANLAGYRAVIEAAYAFGKGFPMMMTAAGTVAPAKVFVMGAGVAGLQAVATARRLGAVVTATDVRPASKEQVESLGAKFVAVEDEEFKAAETAAGYAKPMSAEYQAKQAALTASHIVKQDIVITTALIPGRPAPRLVTAAHVASMKPGSVLVDLAIDNGGNVEGAKPAEVVETSNGVRIVGWTNMAGRIAADASALYARNLSAFVGLMVKDGVLAVDLEDEILKAAAVTHGGAVVHEGVRG</sequence>
<keyword evidence="4" id="KW-0547">Nucleotide-binding</keyword>
<dbReference type="GO" id="GO:0008750">
    <property type="term" value="F:proton-translocating NAD(P)+ transhydrogenase activity"/>
    <property type="evidence" value="ECO:0007669"/>
    <property type="project" value="UniProtKB-EC"/>
</dbReference>
<dbReference type="InterPro" id="IPR007886">
    <property type="entry name" value="AlaDH/PNT_N"/>
</dbReference>
<keyword evidence="15" id="KW-1185">Reference proteome</keyword>
<dbReference type="EMBL" id="JACHFZ010000001">
    <property type="protein sequence ID" value="MBB5291373.1"/>
    <property type="molecule type" value="Genomic_DNA"/>
</dbReference>
<dbReference type="SUPFAM" id="SSF52283">
    <property type="entry name" value="Formate/glycerate dehydrogenase catalytic domain-like"/>
    <property type="match status" value="1"/>
</dbReference>
<dbReference type="PROSITE" id="PS00837">
    <property type="entry name" value="ALADH_PNT_2"/>
    <property type="match status" value="1"/>
</dbReference>
<feature type="domain" description="Alanine dehydrogenase/pyridine nucleotide transhydrogenase N-terminal" evidence="13">
    <location>
        <begin position="6"/>
        <end position="141"/>
    </location>
</feature>
<evidence type="ECO:0000259" key="12">
    <source>
        <dbReference type="SMART" id="SM01002"/>
    </source>
</evidence>
<evidence type="ECO:0000259" key="13">
    <source>
        <dbReference type="SMART" id="SM01003"/>
    </source>
</evidence>
<keyword evidence="5" id="KW-0521">NADP</keyword>
<evidence type="ECO:0000256" key="8">
    <source>
        <dbReference type="ARBA" id="ARBA00048202"/>
    </source>
</evidence>
<dbReference type="InterPro" id="IPR036291">
    <property type="entry name" value="NAD(P)-bd_dom_sf"/>
</dbReference>
<dbReference type="SMART" id="SM01003">
    <property type="entry name" value="AlaDh_PNT_N"/>
    <property type="match status" value="1"/>
</dbReference>
<gene>
    <name evidence="14" type="ORF">HNQ67_000869</name>
</gene>
<comment type="catalytic activity">
    <reaction evidence="8">
        <text>NAD(+) + NADPH + H(+)(in) = NADH + NADP(+) + H(+)(out)</text>
        <dbReference type="Rhea" id="RHEA:47992"/>
        <dbReference type="ChEBI" id="CHEBI:15378"/>
        <dbReference type="ChEBI" id="CHEBI:57540"/>
        <dbReference type="ChEBI" id="CHEBI:57783"/>
        <dbReference type="ChEBI" id="CHEBI:57945"/>
        <dbReference type="ChEBI" id="CHEBI:58349"/>
        <dbReference type="EC" id="7.1.1.1"/>
    </reaction>
</comment>
<evidence type="ECO:0000256" key="2">
    <source>
        <dbReference type="ARBA" id="ARBA00005689"/>
    </source>
</evidence>
<evidence type="ECO:0000256" key="9">
    <source>
        <dbReference type="ARBA" id="ARBA00071353"/>
    </source>
</evidence>
<dbReference type="GO" id="GO:0050661">
    <property type="term" value="F:NADP binding"/>
    <property type="evidence" value="ECO:0007669"/>
    <property type="project" value="TreeGrafter"/>
</dbReference>
<dbReference type="InterPro" id="IPR007698">
    <property type="entry name" value="AlaDH/PNT_NAD(H)-bd"/>
</dbReference>
<dbReference type="Pfam" id="PF01262">
    <property type="entry name" value="AlaDh_PNT_C"/>
    <property type="match status" value="1"/>
</dbReference>
<evidence type="ECO:0000256" key="4">
    <source>
        <dbReference type="ARBA" id="ARBA00022741"/>
    </source>
</evidence>
<dbReference type="EC" id="7.1.1.1" evidence="3"/>
<dbReference type="InterPro" id="IPR008143">
    <property type="entry name" value="Ala_DH/PNT_CS2"/>
</dbReference>
<dbReference type="Proteomes" id="UP000566663">
    <property type="component" value="Unassembled WGS sequence"/>
</dbReference>
<dbReference type="NCBIfam" id="NF006942">
    <property type="entry name" value="PRK09424.1"/>
    <property type="match status" value="1"/>
</dbReference>
<evidence type="ECO:0000256" key="10">
    <source>
        <dbReference type="ARBA" id="ARBA00076996"/>
    </source>
</evidence>
<organism evidence="14 15">
    <name type="scientific">Brevundimonas basaltis</name>
    <dbReference type="NCBI Taxonomy" id="472166"/>
    <lineage>
        <taxon>Bacteria</taxon>
        <taxon>Pseudomonadati</taxon>
        <taxon>Pseudomonadota</taxon>
        <taxon>Alphaproteobacteria</taxon>
        <taxon>Caulobacterales</taxon>
        <taxon>Caulobacteraceae</taxon>
        <taxon>Brevundimonas</taxon>
    </lineage>
</organism>
<dbReference type="GO" id="GO:0016491">
    <property type="term" value="F:oxidoreductase activity"/>
    <property type="evidence" value="ECO:0007669"/>
    <property type="project" value="UniProtKB-KW"/>
</dbReference>
<protein>
    <recommendedName>
        <fullName evidence="9">NAD(P) transhydrogenase subunit alpha part 1</fullName>
        <ecNumber evidence="3">7.1.1.1</ecNumber>
    </recommendedName>
    <alternativeName>
        <fullName evidence="11">Nicotinamide nucleotide transhydrogenase subunit alpha 1</fullName>
    </alternativeName>
    <alternativeName>
        <fullName evidence="10">Pyridine nucleotide transhydrogenase subunit alpha 1</fullName>
    </alternativeName>
</protein>
<evidence type="ECO:0000256" key="6">
    <source>
        <dbReference type="ARBA" id="ARBA00022967"/>
    </source>
</evidence>
<comment type="caution">
    <text evidence="14">The sequence shown here is derived from an EMBL/GenBank/DDBJ whole genome shotgun (WGS) entry which is preliminary data.</text>
</comment>
<dbReference type="AlphaFoldDB" id="A0A7W8MFP0"/>
<evidence type="ECO:0000313" key="14">
    <source>
        <dbReference type="EMBL" id="MBB5291373.1"/>
    </source>
</evidence>
<dbReference type="SMART" id="SM01002">
    <property type="entry name" value="AlaDh_PNT_C"/>
    <property type="match status" value="1"/>
</dbReference>
<evidence type="ECO:0000256" key="11">
    <source>
        <dbReference type="ARBA" id="ARBA00084087"/>
    </source>
</evidence>
<reference evidence="14 15" key="1">
    <citation type="submission" date="2020-08" db="EMBL/GenBank/DDBJ databases">
        <title>Genomic Encyclopedia of Type Strains, Phase IV (KMG-IV): sequencing the most valuable type-strain genomes for metagenomic binning, comparative biology and taxonomic classification.</title>
        <authorList>
            <person name="Goeker M."/>
        </authorList>
    </citation>
    <scope>NUCLEOTIDE SEQUENCE [LARGE SCALE GENOMIC DNA]</scope>
    <source>
        <strain evidence="14 15">DSM 25335</strain>
    </source>
</reference>
<dbReference type="PANTHER" id="PTHR10160:SF19">
    <property type="entry name" value="PROTON-TRANSLOCATING NAD(P)(+) TRANSHYDROGENASE"/>
    <property type="match status" value="1"/>
</dbReference>
<evidence type="ECO:0000313" key="15">
    <source>
        <dbReference type="Proteomes" id="UP000566663"/>
    </source>
</evidence>
<keyword evidence="6" id="KW-1278">Translocase</keyword>
<evidence type="ECO:0000256" key="7">
    <source>
        <dbReference type="ARBA" id="ARBA00023027"/>
    </source>
</evidence>
<comment type="similarity">
    <text evidence="2">Belongs to the AlaDH/PNT family.</text>
</comment>
<dbReference type="Gene3D" id="3.40.50.720">
    <property type="entry name" value="NAD(P)-binding Rossmann-like Domain"/>
    <property type="match status" value="2"/>
</dbReference>
<evidence type="ECO:0000256" key="3">
    <source>
        <dbReference type="ARBA" id="ARBA00012943"/>
    </source>
</evidence>
<dbReference type="CDD" id="cd05304">
    <property type="entry name" value="Rubrum_tdh"/>
    <property type="match status" value="1"/>
</dbReference>